<dbReference type="Gene3D" id="6.10.250.690">
    <property type="match status" value="1"/>
</dbReference>
<dbReference type="Pfam" id="PF00486">
    <property type="entry name" value="Trans_reg_C"/>
    <property type="match status" value="1"/>
</dbReference>
<dbReference type="CDD" id="cd00383">
    <property type="entry name" value="trans_reg_C"/>
    <property type="match status" value="1"/>
</dbReference>
<gene>
    <name evidence="9" type="ORF">DFR41_1012</name>
</gene>
<accession>A0A370FL32</accession>
<dbReference type="InterPro" id="IPR001789">
    <property type="entry name" value="Sig_transdc_resp-reg_receiver"/>
</dbReference>
<proteinExistence type="predicted"/>
<feature type="domain" description="Response regulatory" evidence="7">
    <location>
        <begin position="2"/>
        <end position="117"/>
    </location>
</feature>
<evidence type="ECO:0000256" key="1">
    <source>
        <dbReference type="ARBA" id="ARBA00022553"/>
    </source>
</evidence>
<keyword evidence="1 4" id="KW-0597">Phosphoprotein</keyword>
<dbReference type="GO" id="GO:0000976">
    <property type="term" value="F:transcription cis-regulatory region binding"/>
    <property type="evidence" value="ECO:0007669"/>
    <property type="project" value="TreeGrafter"/>
</dbReference>
<dbReference type="EMBL" id="QQAV01000001">
    <property type="protein sequence ID" value="RDI28250.1"/>
    <property type="molecule type" value="Genomic_DNA"/>
</dbReference>
<dbReference type="GO" id="GO:0032993">
    <property type="term" value="C:protein-DNA complex"/>
    <property type="evidence" value="ECO:0007669"/>
    <property type="project" value="TreeGrafter"/>
</dbReference>
<dbReference type="SMART" id="SM00862">
    <property type="entry name" value="Trans_reg_C"/>
    <property type="match status" value="1"/>
</dbReference>
<dbReference type="Gene3D" id="1.10.10.10">
    <property type="entry name" value="Winged helix-like DNA-binding domain superfamily/Winged helix DNA-binding domain"/>
    <property type="match status" value="1"/>
</dbReference>
<evidence type="ECO:0000256" key="4">
    <source>
        <dbReference type="PROSITE-ProRule" id="PRU00169"/>
    </source>
</evidence>
<feature type="domain" description="OmpR/PhoB-type" evidence="8">
    <location>
        <begin position="126"/>
        <end position="225"/>
    </location>
</feature>
<dbReference type="Gene3D" id="3.40.50.2300">
    <property type="match status" value="1"/>
</dbReference>
<dbReference type="PROSITE" id="PS51755">
    <property type="entry name" value="OMPR_PHOB"/>
    <property type="match status" value="1"/>
</dbReference>
<reference evidence="9 10" key="1">
    <citation type="submission" date="2018-07" db="EMBL/GenBank/DDBJ databases">
        <title>Genomic Encyclopedia of Type Strains, Phase IV (KMG-IV): sequencing the most valuable type-strain genomes for metagenomic binning, comparative biology and taxonomic classification.</title>
        <authorList>
            <person name="Goeker M."/>
        </authorList>
    </citation>
    <scope>NUCLEOTIDE SEQUENCE [LARGE SCALE GENOMIC DNA]</scope>
    <source>
        <strain evidence="9 10">DSM 21352</strain>
    </source>
</reference>
<dbReference type="OrthoDB" id="9802426at2"/>
<evidence type="ECO:0000313" key="9">
    <source>
        <dbReference type="EMBL" id="RDI28250.1"/>
    </source>
</evidence>
<feature type="DNA-binding region" description="OmpR/PhoB-type" evidence="5">
    <location>
        <begin position="126"/>
        <end position="225"/>
    </location>
</feature>
<dbReference type="GO" id="GO:0005829">
    <property type="term" value="C:cytosol"/>
    <property type="evidence" value="ECO:0007669"/>
    <property type="project" value="TreeGrafter"/>
</dbReference>
<dbReference type="PANTHER" id="PTHR48111:SF40">
    <property type="entry name" value="PHOSPHATE REGULON TRANSCRIPTIONAL REGULATORY PROTEIN PHOB"/>
    <property type="match status" value="1"/>
</dbReference>
<evidence type="ECO:0000256" key="6">
    <source>
        <dbReference type="SAM" id="MobiDB-lite"/>
    </source>
</evidence>
<dbReference type="Pfam" id="PF00072">
    <property type="entry name" value="Response_reg"/>
    <property type="match status" value="1"/>
</dbReference>
<dbReference type="PANTHER" id="PTHR48111">
    <property type="entry name" value="REGULATOR OF RPOS"/>
    <property type="match status" value="1"/>
</dbReference>
<protein>
    <submittedName>
        <fullName evidence="9">DNA-binding response OmpR family regulator</fullName>
    </submittedName>
</protein>
<dbReference type="SMART" id="SM00448">
    <property type="entry name" value="REC"/>
    <property type="match status" value="1"/>
</dbReference>
<dbReference type="GO" id="GO:0006355">
    <property type="term" value="P:regulation of DNA-templated transcription"/>
    <property type="evidence" value="ECO:0007669"/>
    <property type="project" value="InterPro"/>
</dbReference>
<evidence type="ECO:0000256" key="2">
    <source>
        <dbReference type="ARBA" id="ARBA00023012"/>
    </source>
</evidence>
<organism evidence="9 10">
    <name type="scientific">Pseudacidovorax intermedius</name>
    <dbReference type="NCBI Taxonomy" id="433924"/>
    <lineage>
        <taxon>Bacteria</taxon>
        <taxon>Pseudomonadati</taxon>
        <taxon>Pseudomonadota</taxon>
        <taxon>Betaproteobacteria</taxon>
        <taxon>Burkholderiales</taxon>
        <taxon>Comamonadaceae</taxon>
        <taxon>Pseudacidovorax</taxon>
    </lineage>
</organism>
<comment type="caution">
    <text evidence="9">The sequence shown here is derived from an EMBL/GenBank/DDBJ whole genome shotgun (WGS) entry which is preliminary data.</text>
</comment>
<evidence type="ECO:0000256" key="5">
    <source>
        <dbReference type="PROSITE-ProRule" id="PRU01091"/>
    </source>
</evidence>
<dbReference type="CDD" id="cd17574">
    <property type="entry name" value="REC_OmpR"/>
    <property type="match status" value="1"/>
</dbReference>
<evidence type="ECO:0000259" key="7">
    <source>
        <dbReference type="PROSITE" id="PS50110"/>
    </source>
</evidence>
<keyword evidence="2" id="KW-0902">Two-component regulatory system</keyword>
<sequence>MRIAVVDDEPASLDFLHRTITQEGHECFGFTTGLDLLRTLRHHSFDLLVIDWTLPDLTGAELIRMIRNGLPSTVPIIFITTGESDADMVEGLGAGADDHLCRPVRTGELAARMQALLRRTYPQLTEAELHFGVYTFMPRRRQLTVRDTLVPLTNREFELALLLFRNLGRLLSREHLCGTVVGPGAEATSRSLDTHVSRLRHKLDLRPHNGYLLSAIYRMGYRLDAIEERAVGAAADTTAAGAERPLLPGRSRTPPAA</sequence>
<dbReference type="InterPro" id="IPR011006">
    <property type="entry name" value="CheY-like_superfamily"/>
</dbReference>
<evidence type="ECO:0000256" key="3">
    <source>
        <dbReference type="ARBA" id="ARBA00023125"/>
    </source>
</evidence>
<keyword evidence="3 5" id="KW-0238">DNA-binding</keyword>
<dbReference type="GO" id="GO:0000156">
    <property type="term" value="F:phosphorelay response regulator activity"/>
    <property type="evidence" value="ECO:0007669"/>
    <property type="project" value="TreeGrafter"/>
</dbReference>
<evidence type="ECO:0000313" key="10">
    <source>
        <dbReference type="Proteomes" id="UP000255265"/>
    </source>
</evidence>
<dbReference type="Proteomes" id="UP000255265">
    <property type="component" value="Unassembled WGS sequence"/>
</dbReference>
<keyword evidence="10" id="KW-1185">Reference proteome</keyword>
<dbReference type="SUPFAM" id="SSF52172">
    <property type="entry name" value="CheY-like"/>
    <property type="match status" value="1"/>
</dbReference>
<dbReference type="RefSeq" id="WP_081682004.1">
    <property type="nucleotide sequence ID" value="NZ_QQAV01000001.1"/>
</dbReference>
<dbReference type="InterPro" id="IPR001867">
    <property type="entry name" value="OmpR/PhoB-type_DNA-bd"/>
</dbReference>
<name>A0A370FL32_9BURK</name>
<dbReference type="InterPro" id="IPR039420">
    <property type="entry name" value="WalR-like"/>
</dbReference>
<dbReference type="AlphaFoldDB" id="A0A370FL32"/>
<feature type="modified residue" description="4-aspartylphosphate" evidence="4">
    <location>
        <position position="51"/>
    </location>
</feature>
<dbReference type="PROSITE" id="PS50110">
    <property type="entry name" value="RESPONSE_REGULATORY"/>
    <property type="match status" value="1"/>
</dbReference>
<evidence type="ECO:0000259" key="8">
    <source>
        <dbReference type="PROSITE" id="PS51755"/>
    </source>
</evidence>
<dbReference type="InterPro" id="IPR036388">
    <property type="entry name" value="WH-like_DNA-bd_sf"/>
</dbReference>
<feature type="region of interest" description="Disordered" evidence="6">
    <location>
        <begin position="237"/>
        <end position="257"/>
    </location>
</feature>